<comment type="catalytic activity">
    <reaction evidence="13">
        <text>L-seryl-[protein] + ATP = O-phospho-L-seryl-[protein] + ADP + H(+)</text>
        <dbReference type="Rhea" id="RHEA:17989"/>
        <dbReference type="Rhea" id="RHEA-COMP:9863"/>
        <dbReference type="Rhea" id="RHEA-COMP:11604"/>
        <dbReference type="ChEBI" id="CHEBI:15378"/>
        <dbReference type="ChEBI" id="CHEBI:29999"/>
        <dbReference type="ChEBI" id="CHEBI:30616"/>
        <dbReference type="ChEBI" id="CHEBI:83421"/>
        <dbReference type="ChEBI" id="CHEBI:456216"/>
        <dbReference type="EC" id="2.7.11.1"/>
    </reaction>
</comment>
<feature type="domain" description="FAT" evidence="16">
    <location>
        <begin position="843"/>
        <end position="1411"/>
    </location>
</feature>
<evidence type="ECO:0000256" key="9">
    <source>
        <dbReference type="ARBA" id="ARBA00022840"/>
    </source>
</evidence>
<dbReference type="PROSITE" id="PS00916">
    <property type="entry name" value="PI3_4_KINASE_2"/>
    <property type="match status" value="1"/>
</dbReference>
<keyword evidence="10" id="KW-0234">DNA repair</keyword>
<evidence type="ECO:0000256" key="14">
    <source>
        <dbReference type="SAM" id="Coils"/>
    </source>
</evidence>
<dbReference type="InterPro" id="IPR011989">
    <property type="entry name" value="ARM-like"/>
</dbReference>
<dbReference type="InterPro" id="IPR014009">
    <property type="entry name" value="PIK_FAT"/>
</dbReference>
<evidence type="ECO:0000256" key="7">
    <source>
        <dbReference type="ARBA" id="ARBA00022763"/>
    </source>
</evidence>
<evidence type="ECO:0000256" key="8">
    <source>
        <dbReference type="ARBA" id="ARBA00022777"/>
    </source>
</evidence>
<dbReference type="CDD" id="cd00892">
    <property type="entry name" value="PIKKc_ATR"/>
    <property type="match status" value="1"/>
</dbReference>
<dbReference type="Gene3D" id="1.25.10.10">
    <property type="entry name" value="Leucine-rich Repeat Variant"/>
    <property type="match status" value="1"/>
</dbReference>
<evidence type="ECO:0000256" key="4">
    <source>
        <dbReference type="ARBA" id="ARBA00022527"/>
    </source>
</evidence>
<dbReference type="SMART" id="SM00802">
    <property type="entry name" value="UME"/>
    <property type="match status" value="1"/>
</dbReference>
<dbReference type="EMBL" id="MCFE01000414">
    <property type="protein sequence ID" value="ORX89906.1"/>
    <property type="molecule type" value="Genomic_DNA"/>
</dbReference>
<evidence type="ECO:0000256" key="13">
    <source>
        <dbReference type="ARBA" id="ARBA00048679"/>
    </source>
</evidence>
<comment type="similarity">
    <text evidence="2">Belongs to the PI3/PI4-kinase family. ATM subfamily.</text>
</comment>
<gene>
    <name evidence="18" type="ORF">K493DRAFT_288711</name>
</gene>
<keyword evidence="8" id="KW-0418">Kinase</keyword>
<evidence type="ECO:0000313" key="19">
    <source>
        <dbReference type="Proteomes" id="UP000193498"/>
    </source>
</evidence>
<dbReference type="Pfam" id="PF00454">
    <property type="entry name" value="PI3_PI4_kinase"/>
    <property type="match status" value="1"/>
</dbReference>
<keyword evidence="7" id="KW-0227">DNA damage</keyword>
<dbReference type="FunCoup" id="A0A1Y1XWP1">
    <property type="interactions" value="809"/>
</dbReference>
<feature type="domain" description="FATC" evidence="17">
    <location>
        <begin position="1822"/>
        <end position="1854"/>
    </location>
</feature>
<dbReference type="InterPro" id="IPR057564">
    <property type="entry name" value="HEAT_ATR"/>
</dbReference>
<dbReference type="InterPro" id="IPR056802">
    <property type="entry name" value="ATR-like_M-HEAT"/>
</dbReference>
<evidence type="ECO:0000256" key="5">
    <source>
        <dbReference type="ARBA" id="ARBA00022679"/>
    </source>
</evidence>
<evidence type="ECO:0000256" key="11">
    <source>
        <dbReference type="ARBA" id="ARBA00023242"/>
    </source>
</evidence>
<dbReference type="InterPro" id="IPR003151">
    <property type="entry name" value="PIK-rel_kinase_FAT"/>
</dbReference>
<dbReference type="Gene3D" id="1.10.1070.11">
    <property type="entry name" value="Phosphatidylinositol 3-/4-kinase, catalytic domain"/>
    <property type="match status" value="1"/>
</dbReference>
<dbReference type="InterPro" id="IPR000403">
    <property type="entry name" value="PI3/4_kinase_cat_dom"/>
</dbReference>
<evidence type="ECO:0000256" key="1">
    <source>
        <dbReference type="ARBA" id="ARBA00004123"/>
    </source>
</evidence>
<sequence length="1854" mass="212924">MKSVHRILNHVPTIELNLNQSTIGKSCLKSLTSSQHRIRLLASRSLMKFFPDAKYEQLTTLRENSQTLRDHFSQLINSDHSEYQETYIATLGNLSKVADKTLLSYILQVLLECLGHKNLFVRTLSYQAIRNVAKLRQVTELELFKPFWNDLSIFIIEKLETNIDLVKQVVTMLRMSVKDFLDQTLEHTLPHLVFKKKVGTLEALAKILDRDVPVMCINEIHHILGFLFMQEESDIHEAIMFFLSIASSDFNNITMTSLLKSCSLLLVVKLAIELGDEEEGRRLKALAALRLVESKLRNEIPQDPTMSEDSLSAFLRHYFLGVLSHINESINDLHRNQSAESKLKTVRSLGSLISLIGHSIYPLTPQIMATLQTILDHPSLRTEALKVWKTFIHILDLEHLGPLLNQVIVILINTYSEASSVERKEIVTILNYLFVEKREQLQQYFHTVRLLPDIPEFSYINNILGDLKGNVTVREQFIGVLELILHENPIVVHQALVELKRLLDENQEQIYSLTLAETVDPLVNNIIRVLLETCTRFNGSNLEIQLVSAECLGIIGAVDPGRLDISLTEESVIVVNNFDDTDESIDFVCNFIEKQLVGAFRSARDTKLQSHLAFTIQELLKFCGFSSELVSESPRTKINTRVRRRWDNFPRTVHETITPLLDAKYSINYISNKVYSYPIYPVKQTFKEWLQSWTIDLISKVRGENARKIFSVCRNIVKTGNTNIALYLLPHLVLNILISGNDVQREEILTEVLSVLKDNSKCRNQQPSEKQQLGAQILITLQTVFSLVDHLTKWIRLKRQRAYMQKAAVAKRAGRFMMADDIIETDSALVCVEPLLSKIPQDIMSEASYHCNANARALMHFELHIRNERKTKSETELQPLYEQLQKIYARIDEPDGMDGISTKFHSYSIDQQILEHEQAGKWSAAQICYEISLQKDSSRLDHQIGLLNCLKNLGLLESMLTHVNGVKNRFPEWQPSLNAFAIETAWRLGKWDTLQDLVQQPSEDTFESKIGQLLLCIRHCDEDGFQKKLRIMREKVIAPLAVASMESYRRAYEHLVKLHMLYELETSYRFWFGNNTSEPRLNPLLKHWDSRLDITLPTFKVKEPILNLRRILLQISNQECGNIWLQSAKVARKAGYNQTAYNALLHADQYQVPFSHIEKAKWLWDKNEKRKAIQELRNALSNHENRSKHSEQDSNSEIFAVVKDLTLDSKSTDFINAKTNLLLAKWMEQTSLSDYNAILSKYGDVITNQPQWEKGFFYLGRYYNKLYENERVRKSLKKGKGQLAGLLFYICKNYGRALTFGTKYIYQTLPRLLTLWLDFGANTGLQPEPSNSGKAKSPEDRSNKFHLVNKMVRRLNERLPAYQFLTAFPQIISRICHRNKNVFEVLELIIMNVLTAYPQQALWSVMSVSRSTYKIRANRCNAILAKVKSNPKESPKVLDTLVPQAIKLTDQLLGVCNYPVSSRETTLSINRDFRTLQRMTPLKIIVPLQSTLTVTLPANSQTLSSHNPFPSEQPVISGFQDEVEIMHSLQKPRKIVMIGDNKKEYTFLCKPKDDLRKDTRLMEFNSMINKLLKKDPESRKRGLHIRTYAVVPLNEECGLIEWVPNTAGLRHILLKIYKAKNIMTPISQIRSILDIRDRPGPDVFTKILLPKFPPVFYEWFLETFPEPTSWFSSRVAYATTAAVMSMVGYVLGLGDRHGENILFDATNGDTVHVDFNCLFEKGLTFDVPEKVPFRLTQNMVDAFGVTGYEGVFRKSCEVSLRLLRNNRESLMCVLETFIHDPLCEWSKKKQSSMTSGEVENEHAVRSLQTIDQKLQGLVQAGFPLSIEGQVDELIRQATDAGNLFKMYIGWAAYM</sequence>
<dbReference type="Pfam" id="PF08064">
    <property type="entry name" value="UME"/>
    <property type="match status" value="1"/>
</dbReference>
<dbReference type="GO" id="GO:0005634">
    <property type="term" value="C:nucleus"/>
    <property type="evidence" value="ECO:0007669"/>
    <property type="project" value="UniProtKB-SubCell"/>
</dbReference>
<dbReference type="SMART" id="SM01343">
    <property type="entry name" value="FATC"/>
    <property type="match status" value="1"/>
</dbReference>
<dbReference type="FunFam" id="1.10.1070.11:FF:000031">
    <property type="entry name" value="Phosphatidyl inositol 3-kinase"/>
    <property type="match status" value="1"/>
</dbReference>
<dbReference type="Pfam" id="PF02259">
    <property type="entry name" value="FAT"/>
    <property type="match status" value="1"/>
</dbReference>
<dbReference type="PANTHER" id="PTHR11139">
    <property type="entry name" value="ATAXIA TELANGIECTASIA MUTATED ATM -RELATED"/>
    <property type="match status" value="1"/>
</dbReference>
<keyword evidence="4" id="KW-0723">Serine/threonine-protein kinase</keyword>
<dbReference type="SUPFAM" id="SSF56112">
    <property type="entry name" value="Protein kinase-like (PK-like)"/>
    <property type="match status" value="1"/>
</dbReference>
<accession>A0A1Y1XWP1</accession>
<keyword evidence="9" id="KW-0067">ATP-binding</keyword>
<feature type="coiled-coil region" evidence="14">
    <location>
        <begin position="1166"/>
        <end position="1193"/>
    </location>
</feature>
<dbReference type="InterPro" id="IPR050517">
    <property type="entry name" value="DDR_Repair_Kinase"/>
</dbReference>
<dbReference type="STRING" id="1314790.A0A1Y1XWP1"/>
<comment type="caution">
    <text evidence="18">The sequence shown here is derived from an EMBL/GenBank/DDBJ whole genome shotgun (WGS) entry which is preliminary data.</text>
</comment>
<evidence type="ECO:0000259" key="16">
    <source>
        <dbReference type="PROSITE" id="PS51189"/>
    </source>
</evidence>
<evidence type="ECO:0000256" key="3">
    <source>
        <dbReference type="ARBA" id="ARBA00012513"/>
    </source>
</evidence>
<dbReference type="GO" id="GO:0004674">
    <property type="term" value="F:protein serine/threonine kinase activity"/>
    <property type="evidence" value="ECO:0007669"/>
    <property type="project" value="UniProtKB-KW"/>
</dbReference>
<dbReference type="Pfam" id="PF23593">
    <property type="entry name" value="HEAT_ATR"/>
    <property type="match status" value="1"/>
</dbReference>
<dbReference type="Pfam" id="PF02260">
    <property type="entry name" value="FATC"/>
    <property type="match status" value="1"/>
</dbReference>
<keyword evidence="5" id="KW-0808">Transferase</keyword>
<evidence type="ECO:0000256" key="12">
    <source>
        <dbReference type="ARBA" id="ARBA00047899"/>
    </source>
</evidence>
<dbReference type="Proteomes" id="UP000193498">
    <property type="component" value="Unassembled WGS sequence"/>
</dbReference>
<dbReference type="OrthoDB" id="381190at2759"/>
<keyword evidence="14" id="KW-0175">Coiled coil</keyword>
<evidence type="ECO:0000259" key="17">
    <source>
        <dbReference type="PROSITE" id="PS51190"/>
    </source>
</evidence>
<keyword evidence="19" id="KW-1185">Reference proteome</keyword>
<reference evidence="18 19" key="1">
    <citation type="submission" date="2016-07" db="EMBL/GenBank/DDBJ databases">
        <title>Pervasive Adenine N6-methylation of Active Genes in Fungi.</title>
        <authorList>
            <consortium name="DOE Joint Genome Institute"/>
            <person name="Mondo S.J."/>
            <person name="Dannebaum R.O."/>
            <person name="Kuo R.C."/>
            <person name="Labutti K."/>
            <person name="Haridas S."/>
            <person name="Kuo A."/>
            <person name="Salamov A."/>
            <person name="Ahrendt S.R."/>
            <person name="Lipzen A."/>
            <person name="Sullivan W."/>
            <person name="Andreopoulos W.B."/>
            <person name="Clum A."/>
            <person name="Lindquist E."/>
            <person name="Daum C."/>
            <person name="Ramamoorthy G.K."/>
            <person name="Gryganskyi A."/>
            <person name="Culley D."/>
            <person name="Magnuson J.K."/>
            <person name="James T.Y."/>
            <person name="O'Malley M.A."/>
            <person name="Stajich J.E."/>
            <person name="Spatafora J.W."/>
            <person name="Visel A."/>
            <person name="Grigoriev I.V."/>
        </authorList>
    </citation>
    <scope>NUCLEOTIDE SEQUENCE [LARGE SCALE GENOMIC DNA]</scope>
    <source>
        <strain evidence="18 19">CBS 931.73</strain>
    </source>
</reference>
<dbReference type="GO" id="GO:0005694">
    <property type="term" value="C:chromosome"/>
    <property type="evidence" value="ECO:0007669"/>
    <property type="project" value="TreeGrafter"/>
</dbReference>
<dbReference type="GO" id="GO:0000723">
    <property type="term" value="P:telomere maintenance"/>
    <property type="evidence" value="ECO:0007669"/>
    <property type="project" value="TreeGrafter"/>
</dbReference>
<evidence type="ECO:0000259" key="15">
    <source>
        <dbReference type="PROSITE" id="PS50290"/>
    </source>
</evidence>
<dbReference type="PANTHER" id="PTHR11139:SF125">
    <property type="entry name" value="SERINE_THREONINE-PROTEIN KINASE MEC1"/>
    <property type="match status" value="1"/>
</dbReference>
<dbReference type="PROSITE" id="PS51189">
    <property type="entry name" value="FAT"/>
    <property type="match status" value="1"/>
</dbReference>
<dbReference type="InterPro" id="IPR036940">
    <property type="entry name" value="PI3/4_kinase_cat_sf"/>
</dbReference>
<comment type="subcellular location">
    <subcellularLocation>
        <location evidence="1">Nucleus</location>
    </subcellularLocation>
</comment>
<dbReference type="GO" id="GO:0006281">
    <property type="term" value="P:DNA repair"/>
    <property type="evidence" value="ECO:0007669"/>
    <property type="project" value="UniProtKB-KW"/>
</dbReference>
<dbReference type="GO" id="GO:0000077">
    <property type="term" value="P:DNA damage checkpoint signaling"/>
    <property type="evidence" value="ECO:0007669"/>
    <property type="project" value="TreeGrafter"/>
</dbReference>
<dbReference type="Pfam" id="PF25030">
    <property type="entry name" value="M-HEAT_ATR"/>
    <property type="match status" value="1"/>
</dbReference>
<keyword evidence="11" id="KW-0539">Nucleus</keyword>
<comment type="catalytic activity">
    <reaction evidence="12">
        <text>L-threonyl-[protein] + ATP = O-phospho-L-threonyl-[protein] + ADP + H(+)</text>
        <dbReference type="Rhea" id="RHEA:46608"/>
        <dbReference type="Rhea" id="RHEA-COMP:11060"/>
        <dbReference type="Rhea" id="RHEA-COMP:11605"/>
        <dbReference type="ChEBI" id="CHEBI:15378"/>
        <dbReference type="ChEBI" id="CHEBI:30013"/>
        <dbReference type="ChEBI" id="CHEBI:30616"/>
        <dbReference type="ChEBI" id="CHEBI:61977"/>
        <dbReference type="ChEBI" id="CHEBI:456216"/>
        <dbReference type="EC" id="2.7.11.1"/>
    </reaction>
</comment>
<organism evidence="18 19">
    <name type="scientific">Basidiobolus meristosporus CBS 931.73</name>
    <dbReference type="NCBI Taxonomy" id="1314790"/>
    <lineage>
        <taxon>Eukaryota</taxon>
        <taxon>Fungi</taxon>
        <taxon>Fungi incertae sedis</taxon>
        <taxon>Zoopagomycota</taxon>
        <taxon>Entomophthoromycotina</taxon>
        <taxon>Basidiobolomycetes</taxon>
        <taxon>Basidiobolales</taxon>
        <taxon>Basidiobolaceae</taxon>
        <taxon>Basidiobolus</taxon>
    </lineage>
</organism>
<dbReference type="SUPFAM" id="SSF48371">
    <property type="entry name" value="ARM repeat"/>
    <property type="match status" value="1"/>
</dbReference>
<dbReference type="PROSITE" id="PS51190">
    <property type="entry name" value="FATC"/>
    <property type="match status" value="1"/>
</dbReference>
<dbReference type="InterPro" id="IPR012993">
    <property type="entry name" value="UME"/>
</dbReference>
<evidence type="ECO:0000256" key="10">
    <source>
        <dbReference type="ARBA" id="ARBA00023204"/>
    </source>
</evidence>
<evidence type="ECO:0000256" key="2">
    <source>
        <dbReference type="ARBA" id="ARBA00010769"/>
    </source>
</evidence>
<dbReference type="InParanoid" id="A0A1Y1XWP1"/>
<dbReference type="EC" id="2.7.11.1" evidence="3"/>
<proteinExistence type="inferred from homology"/>
<feature type="domain" description="PI3K/PI4K catalytic" evidence="15">
    <location>
        <begin position="1519"/>
        <end position="1826"/>
    </location>
</feature>
<dbReference type="InterPro" id="IPR011009">
    <property type="entry name" value="Kinase-like_dom_sf"/>
</dbReference>
<dbReference type="InterPro" id="IPR016024">
    <property type="entry name" value="ARM-type_fold"/>
</dbReference>
<protein>
    <recommendedName>
        <fullName evidence="3">non-specific serine/threonine protein kinase</fullName>
        <ecNumber evidence="3">2.7.11.1</ecNumber>
    </recommendedName>
</protein>
<name>A0A1Y1XWP1_9FUNG</name>
<evidence type="ECO:0000313" key="18">
    <source>
        <dbReference type="EMBL" id="ORX89906.1"/>
    </source>
</evidence>
<dbReference type="InterPro" id="IPR003152">
    <property type="entry name" value="FATC_dom"/>
</dbReference>
<keyword evidence="6" id="KW-0547">Nucleotide-binding</keyword>
<dbReference type="Gene3D" id="3.30.1010.10">
    <property type="entry name" value="Phosphatidylinositol 3-kinase Catalytic Subunit, Chain A, domain 4"/>
    <property type="match status" value="1"/>
</dbReference>
<evidence type="ECO:0000256" key="6">
    <source>
        <dbReference type="ARBA" id="ARBA00022741"/>
    </source>
</evidence>
<dbReference type="SMART" id="SM00146">
    <property type="entry name" value="PI3Kc"/>
    <property type="match status" value="1"/>
</dbReference>
<dbReference type="GO" id="GO:0005524">
    <property type="term" value="F:ATP binding"/>
    <property type="evidence" value="ECO:0007669"/>
    <property type="project" value="UniProtKB-KW"/>
</dbReference>
<dbReference type="InterPro" id="IPR018936">
    <property type="entry name" value="PI3/4_kinase_CS"/>
</dbReference>
<dbReference type="PROSITE" id="PS50290">
    <property type="entry name" value="PI3_4_KINASE_3"/>
    <property type="match status" value="1"/>
</dbReference>